<dbReference type="PANTHER" id="PTHR35010:SF4">
    <property type="entry name" value="BLL5781 PROTEIN"/>
    <property type="match status" value="1"/>
</dbReference>
<keyword evidence="3" id="KW-1185">Reference proteome</keyword>
<dbReference type="SMART" id="SM00530">
    <property type="entry name" value="HTH_XRE"/>
    <property type="match status" value="1"/>
</dbReference>
<dbReference type="InterPro" id="IPR001387">
    <property type="entry name" value="Cro/C1-type_HTH"/>
</dbReference>
<dbReference type="PANTHER" id="PTHR35010">
    <property type="entry name" value="BLL4672 PROTEIN-RELATED"/>
    <property type="match status" value="1"/>
</dbReference>
<dbReference type="Pfam" id="PF13560">
    <property type="entry name" value="HTH_31"/>
    <property type="match status" value="1"/>
</dbReference>
<dbReference type="RefSeq" id="WP_149688691.1">
    <property type="nucleotide sequence ID" value="NZ_SDPQ02000002.1"/>
</dbReference>
<dbReference type="OrthoDB" id="2959414at2"/>
<dbReference type="Pfam" id="PF17765">
    <property type="entry name" value="MLTR_LBD"/>
    <property type="match status" value="1"/>
</dbReference>
<feature type="domain" description="HTH cro/C1-type" evidence="1">
    <location>
        <begin position="14"/>
        <end position="68"/>
    </location>
</feature>
<dbReference type="GO" id="GO:0003677">
    <property type="term" value="F:DNA binding"/>
    <property type="evidence" value="ECO:0007669"/>
    <property type="project" value="InterPro"/>
</dbReference>
<dbReference type="InterPro" id="IPR041413">
    <property type="entry name" value="MLTR_LBD"/>
</dbReference>
<comment type="caution">
    <text evidence="2">The sequence shown here is derived from an EMBL/GenBank/DDBJ whole genome shotgun (WGS) entry which is preliminary data.</text>
</comment>
<dbReference type="AlphaFoldDB" id="A0A5M4FCZ1"/>
<name>A0A5M4FCZ1_9ACTN</name>
<dbReference type="Gene3D" id="3.30.450.180">
    <property type="match status" value="1"/>
</dbReference>
<protein>
    <submittedName>
        <fullName evidence="2">Helix-turn-helix transcriptional regulator</fullName>
    </submittedName>
</protein>
<dbReference type="InterPro" id="IPR010982">
    <property type="entry name" value="Lambda_DNA-bd_dom_sf"/>
</dbReference>
<proteinExistence type="predicted"/>
<reference evidence="2" key="1">
    <citation type="submission" date="2019-09" db="EMBL/GenBank/DDBJ databases">
        <authorList>
            <person name="Li J."/>
        </authorList>
    </citation>
    <scope>NUCLEOTIDE SEQUENCE [LARGE SCALE GENOMIC DNA]</scope>
    <source>
        <strain evidence="2">JCM 14732</strain>
    </source>
</reference>
<dbReference type="SUPFAM" id="SSF47413">
    <property type="entry name" value="lambda repressor-like DNA-binding domains"/>
    <property type="match status" value="1"/>
</dbReference>
<evidence type="ECO:0000259" key="1">
    <source>
        <dbReference type="PROSITE" id="PS50943"/>
    </source>
</evidence>
<evidence type="ECO:0000313" key="2">
    <source>
        <dbReference type="EMBL" id="KAA1397205.1"/>
    </source>
</evidence>
<evidence type="ECO:0000313" key="3">
    <source>
        <dbReference type="Proteomes" id="UP000380867"/>
    </source>
</evidence>
<accession>A0A5M4FCZ1</accession>
<gene>
    <name evidence="2" type="ORF">ESP70_007330</name>
</gene>
<sequence>MTTATAASPVGPLLREWRRRRHFSQLDLSIEAGISSRHLSFVETGRSRPSRSMVLQLAQTLEVPKREQNQLLIAAGFAPAFPERPLDDPELAAIRAGLDRVLVAYEPYPCLVVDRGWNLVMANAGVAPILEDVAPHLMESPNALRISLHPEGLAPRILNLAEWRFHVLGRLAREAAASGSELLRALHEELVDYPGGMQAGIDDGGVAVPMVLDSPDGPLSFISTVTTFGTALDLTAAELSIEAFLPADDATARALQG</sequence>
<dbReference type="EMBL" id="SDPQ02000002">
    <property type="protein sequence ID" value="KAA1397205.1"/>
    <property type="molecule type" value="Genomic_DNA"/>
</dbReference>
<dbReference type="PROSITE" id="PS50943">
    <property type="entry name" value="HTH_CROC1"/>
    <property type="match status" value="1"/>
</dbReference>
<dbReference type="Proteomes" id="UP000380867">
    <property type="component" value="Unassembled WGS sequence"/>
</dbReference>
<organism evidence="2 3">
    <name type="scientific">Aeromicrobium ginsengisoli</name>
    <dbReference type="NCBI Taxonomy" id="363867"/>
    <lineage>
        <taxon>Bacteria</taxon>
        <taxon>Bacillati</taxon>
        <taxon>Actinomycetota</taxon>
        <taxon>Actinomycetes</taxon>
        <taxon>Propionibacteriales</taxon>
        <taxon>Nocardioidaceae</taxon>
        <taxon>Aeromicrobium</taxon>
    </lineage>
</organism>
<dbReference type="CDD" id="cd00093">
    <property type="entry name" value="HTH_XRE"/>
    <property type="match status" value="1"/>
</dbReference>
<dbReference type="Gene3D" id="1.10.260.40">
    <property type="entry name" value="lambda repressor-like DNA-binding domains"/>
    <property type="match status" value="1"/>
</dbReference>